<dbReference type="Proteomes" id="UP000515971">
    <property type="component" value="Chromosome"/>
</dbReference>
<organism evidence="2 3">
    <name type="scientific">Sphingomonas lutea</name>
    <dbReference type="NCBI Taxonomy" id="1045317"/>
    <lineage>
        <taxon>Bacteria</taxon>
        <taxon>Pseudomonadati</taxon>
        <taxon>Pseudomonadota</taxon>
        <taxon>Alphaproteobacteria</taxon>
        <taxon>Sphingomonadales</taxon>
        <taxon>Sphingomonadaceae</taxon>
        <taxon>Sphingomonas</taxon>
    </lineage>
</organism>
<proteinExistence type="predicted"/>
<keyword evidence="1" id="KW-0812">Transmembrane</keyword>
<dbReference type="KEGG" id="slut:H9L13_09550"/>
<feature type="transmembrane region" description="Helical" evidence="1">
    <location>
        <begin position="60"/>
        <end position="79"/>
    </location>
</feature>
<feature type="transmembrane region" description="Helical" evidence="1">
    <location>
        <begin position="35"/>
        <end position="54"/>
    </location>
</feature>
<keyword evidence="3" id="KW-1185">Reference proteome</keyword>
<accession>A0A7G9SGB9</accession>
<keyword evidence="1" id="KW-0472">Membrane</keyword>
<evidence type="ECO:0000256" key="1">
    <source>
        <dbReference type="SAM" id="Phobius"/>
    </source>
</evidence>
<feature type="transmembrane region" description="Helical" evidence="1">
    <location>
        <begin position="115"/>
        <end position="137"/>
    </location>
</feature>
<keyword evidence="1" id="KW-1133">Transmembrane helix</keyword>
<evidence type="ECO:0000313" key="3">
    <source>
        <dbReference type="Proteomes" id="UP000515971"/>
    </source>
</evidence>
<dbReference type="EMBL" id="CP060718">
    <property type="protein sequence ID" value="QNN66894.1"/>
    <property type="molecule type" value="Genomic_DNA"/>
</dbReference>
<protein>
    <submittedName>
        <fullName evidence="2">Uncharacterized protein</fullName>
    </submittedName>
</protein>
<dbReference type="RefSeq" id="WP_187537486.1">
    <property type="nucleotide sequence ID" value="NZ_BAABJT010000001.1"/>
</dbReference>
<gene>
    <name evidence="2" type="ORF">H9L13_09550</name>
</gene>
<name>A0A7G9SGB9_9SPHN</name>
<evidence type="ECO:0000313" key="2">
    <source>
        <dbReference type="EMBL" id="QNN66894.1"/>
    </source>
</evidence>
<sequence length="138" mass="14965">MRRIDQAKLIASEEVVESPTARACQDQSFELPTGVYVAMALMFAGFVTVLAFAFHGSMAVSYGVIFTFLTAFFAIPAIFPRMAREPRSQPLQWNQFLSRGIETATGHTSAASATVLVLTLPFLILCFAVAIATINALV</sequence>
<dbReference type="AlphaFoldDB" id="A0A7G9SGB9"/>
<reference evidence="2 3" key="1">
    <citation type="submission" date="2020-08" db="EMBL/GenBank/DDBJ databases">
        <title>Genome sequence of Sphingomonas lutea KCTC 23642T.</title>
        <authorList>
            <person name="Hyun D.-W."/>
            <person name="Bae J.-W."/>
        </authorList>
    </citation>
    <scope>NUCLEOTIDE SEQUENCE [LARGE SCALE GENOMIC DNA]</scope>
    <source>
        <strain evidence="2 3">KCTC 23642</strain>
    </source>
</reference>